<evidence type="ECO:0008006" key="4">
    <source>
        <dbReference type="Google" id="ProtNLM"/>
    </source>
</evidence>
<dbReference type="OrthoDB" id="886373at2"/>
<proteinExistence type="predicted"/>
<keyword evidence="1" id="KW-0732">Signal</keyword>
<organism evidence="2 3">
    <name type="scientific">Hymenobacter nivis</name>
    <dbReference type="NCBI Taxonomy" id="1850093"/>
    <lineage>
        <taxon>Bacteria</taxon>
        <taxon>Pseudomonadati</taxon>
        <taxon>Bacteroidota</taxon>
        <taxon>Cytophagia</taxon>
        <taxon>Cytophagales</taxon>
        <taxon>Hymenobacteraceae</taxon>
        <taxon>Hymenobacter</taxon>
    </lineage>
</organism>
<feature type="signal peptide" evidence="1">
    <location>
        <begin position="1"/>
        <end position="23"/>
    </location>
</feature>
<sequence length="138" mass="14565">MKSALGALLGLLAWAAASLGAPAARPPQASLARQFLLNALAGRPRAAYAALAPGAALSAPQAAGQVAALRAQAWRWGPAIELYKLGWRLPEGRPALLFYQFRFAADSARPGPHVVLDVTFQDSLATRPLGFGVVVRRR</sequence>
<evidence type="ECO:0000313" key="3">
    <source>
        <dbReference type="Proteomes" id="UP000245999"/>
    </source>
</evidence>
<protein>
    <recommendedName>
        <fullName evidence="4">DUF3887 domain-containing protein</fullName>
    </recommendedName>
</protein>
<dbReference type="KEGG" id="hnv:DDQ68_12600"/>
<dbReference type="RefSeq" id="WP_109656623.1">
    <property type="nucleotide sequence ID" value="NZ_CP029145.1"/>
</dbReference>
<evidence type="ECO:0000256" key="1">
    <source>
        <dbReference type="SAM" id="SignalP"/>
    </source>
</evidence>
<dbReference type="AlphaFoldDB" id="A0A2Z3GXT5"/>
<gene>
    <name evidence="2" type="ORF">DDQ68_12600</name>
</gene>
<keyword evidence="3" id="KW-1185">Reference proteome</keyword>
<accession>A0A2Z3GXT5</accession>
<feature type="chain" id="PRO_5016307146" description="DUF3887 domain-containing protein" evidence="1">
    <location>
        <begin position="24"/>
        <end position="138"/>
    </location>
</feature>
<reference evidence="3" key="1">
    <citation type="submission" date="2018-04" db="EMBL/GenBank/DDBJ databases">
        <title>Complete genome of Antarctic heterotrophic bacterium Hymenobacter nivis.</title>
        <authorList>
            <person name="Terashima M."/>
        </authorList>
    </citation>
    <scope>NUCLEOTIDE SEQUENCE [LARGE SCALE GENOMIC DNA]</scope>
    <source>
        <strain evidence="3">NBRC 111535</strain>
    </source>
</reference>
<name>A0A2Z3GXT5_9BACT</name>
<evidence type="ECO:0000313" key="2">
    <source>
        <dbReference type="EMBL" id="AWM33550.1"/>
    </source>
</evidence>
<dbReference type="EMBL" id="CP029145">
    <property type="protein sequence ID" value="AWM33550.1"/>
    <property type="molecule type" value="Genomic_DNA"/>
</dbReference>
<dbReference type="Proteomes" id="UP000245999">
    <property type="component" value="Chromosome"/>
</dbReference>